<organism evidence="3 4">
    <name type="scientific">Gordonia jacobaea</name>
    <dbReference type="NCBI Taxonomy" id="122202"/>
    <lineage>
        <taxon>Bacteria</taxon>
        <taxon>Bacillati</taxon>
        <taxon>Actinomycetota</taxon>
        <taxon>Actinomycetes</taxon>
        <taxon>Mycobacteriales</taxon>
        <taxon>Gordoniaceae</taxon>
        <taxon>Gordonia</taxon>
    </lineage>
</organism>
<keyword evidence="4" id="KW-1185">Reference proteome</keyword>
<dbReference type="EMBL" id="LDTZ01000013">
    <property type="protein sequence ID" value="KNA93324.1"/>
    <property type="molecule type" value="Genomic_DNA"/>
</dbReference>
<sequence>MLRTMAEHSANKASVSSTPEPGRDTDVTVSSTSAQTQPTFSDRLAKGARKFLFVAIAIAIAVVIYFILAAFLPRWWAEQIGSNVDGSMGRGIGSGLSIGFVCTFIPISMLVLAVSLRGRMKNLLSILCVVIGVVVAIPNLLTLSIHLGNNNAAQVGKQILNVRAPGFRAASAWGVVIAVVVAILLTIFVVMYQRRGKKLRAAKGDDVSQGGKKKK</sequence>
<accession>A0ABR5IIB3</accession>
<dbReference type="Proteomes" id="UP000037247">
    <property type="component" value="Unassembled WGS sequence"/>
</dbReference>
<evidence type="ECO:0000256" key="1">
    <source>
        <dbReference type="SAM" id="MobiDB-lite"/>
    </source>
</evidence>
<gene>
    <name evidence="3" type="ORF">ABW18_02710</name>
</gene>
<evidence type="ECO:0000313" key="3">
    <source>
        <dbReference type="EMBL" id="KNA93324.1"/>
    </source>
</evidence>
<feature type="compositionally biased region" description="Basic and acidic residues" evidence="1">
    <location>
        <begin position="1"/>
        <end position="10"/>
    </location>
</feature>
<keyword evidence="2" id="KW-1133">Transmembrane helix</keyword>
<evidence type="ECO:0000313" key="4">
    <source>
        <dbReference type="Proteomes" id="UP000037247"/>
    </source>
</evidence>
<feature type="transmembrane region" description="Helical" evidence="2">
    <location>
        <begin position="51"/>
        <end position="72"/>
    </location>
</feature>
<evidence type="ECO:0000256" key="2">
    <source>
        <dbReference type="SAM" id="Phobius"/>
    </source>
</evidence>
<comment type="caution">
    <text evidence="3">The sequence shown here is derived from an EMBL/GenBank/DDBJ whole genome shotgun (WGS) entry which is preliminary data.</text>
</comment>
<reference evidence="3 4" key="1">
    <citation type="submission" date="2015-05" db="EMBL/GenBank/DDBJ databases">
        <title>Draft genome sequence of the bacterium Gordonia jacobaea a new member of the Gordonia genus.</title>
        <authorList>
            <person name="Jimenez-Galisteo G."/>
            <person name="Dominguez A."/>
            <person name="Munoz E."/>
            <person name="Vinas M."/>
        </authorList>
    </citation>
    <scope>NUCLEOTIDE SEQUENCE [LARGE SCALE GENOMIC DNA]</scope>
    <source>
        <strain evidence="4">mv1</strain>
    </source>
</reference>
<feature type="transmembrane region" description="Helical" evidence="2">
    <location>
        <begin position="170"/>
        <end position="192"/>
    </location>
</feature>
<keyword evidence="2" id="KW-0472">Membrane</keyword>
<proteinExistence type="predicted"/>
<evidence type="ECO:0008006" key="5">
    <source>
        <dbReference type="Google" id="ProtNLM"/>
    </source>
</evidence>
<protein>
    <recommendedName>
        <fullName evidence="5">Permease</fullName>
    </recommendedName>
</protein>
<name>A0ABR5IIB3_9ACTN</name>
<feature type="transmembrane region" description="Helical" evidence="2">
    <location>
        <begin position="123"/>
        <end position="141"/>
    </location>
</feature>
<feature type="region of interest" description="Disordered" evidence="1">
    <location>
        <begin position="1"/>
        <end position="34"/>
    </location>
</feature>
<keyword evidence="2" id="KW-0812">Transmembrane</keyword>
<feature type="transmembrane region" description="Helical" evidence="2">
    <location>
        <begin position="92"/>
        <end position="116"/>
    </location>
</feature>